<evidence type="ECO:0000259" key="8">
    <source>
        <dbReference type="Pfam" id="PF04542"/>
    </source>
</evidence>
<dbReference type="SUPFAM" id="SSF88659">
    <property type="entry name" value="Sigma3 and sigma4 domains of RNA polymerase sigma factors"/>
    <property type="match status" value="1"/>
</dbReference>
<dbReference type="InterPro" id="IPR013324">
    <property type="entry name" value="RNA_pol_sigma_r3/r4-like"/>
</dbReference>
<dbReference type="Gene3D" id="1.10.10.10">
    <property type="entry name" value="Winged helix-like DNA-binding domain superfamily/Winged helix DNA-binding domain"/>
    <property type="match status" value="1"/>
</dbReference>
<evidence type="ECO:0000256" key="3">
    <source>
        <dbReference type="ARBA" id="ARBA00023015"/>
    </source>
</evidence>
<dbReference type="GO" id="GO:0006352">
    <property type="term" value="P:DNA-templated transcription initiation"/>
    <property type="evidence" value="ECO:0007669"/>
    <property type="project" value="InterPro"/>
</dbReference>
<dbReference type="PROSITE" id="PS01063">
    <property type="entry name" value="SIGMA70_ECF"/>
    <property type="match status" value="1"/>
</dbReference>
<keyword evidence="12" id="KW-1185">Reference proteome</keyword>
<proteinExistence type="inferred from homology"/>
<dbReference type="Pfam" id="PF08281">
    <property type="entry name" value="Sigma70_r4_2"/>
    <property type="match status" value="1"/>
</dbReference>
<feature type="domain" description="RNA polymerase sigma factor 70 region 4 type 2" evidence="9">
    <location>
        <begin position="129"/>
        <end position="180"/>
    </location>
</feature>
<dbReference type="SUPFAM" id="SSF54427">
    <property type="entry name" value="NTF2-like"/>
    <property type="match status" value="1"/>
</dbReference>
<evidence type="ECO:0000256" key="6">
    <source>
        <dbReference type="ARBA" id="ARBA00023163"/>
    </source>
</evidence>
<evidence type="ECO:0000256" key="7">
    <source>
        <dbReference type="RuleBase" id="RU000716"/>
    </source>
</evidence>
<dbReference type="InterPro" id="IPR037401">
    <property type="entry name" value="SnoaL-like"/>
</dbReference>
<dbReference type="RefSeq" id="WP_181613437.1">
    <property type="nucleotide sequence ID" value="NZ_BAABAM010000004.1"/>
</dbReference>
<feature type="domain" description="SnoaL-like" evidence="10">
    <location>
        <begin position="203"/>
        <end position="303"/>
    </location>
</feature>
<dbReference type="InterPro" id="IPR036388">
    <property type="entry name" value="WH-like_DNA-bd_sf"/>
</dbReference>
<dbReference type="SUPFAM" id="SSF88946">
    <property type="entry name" value="Sigma2 domain of RNA polymerase sigma factors"/>
    <property type="match status" value="1"/>
</dbReference>
<evidence type="ECO:0000256" key="5">
    <source>
        <dbReference type="ARBA" id="ARBA00023125"/>
    </source>
</evidence>
<dbReference type="AlphaFoldDB" id="A0A7W0CPH4"/>
<sequence length="320" mass="35354">MDGGGFSELAERHRHELRVHCYRMTGSFTDAEDLVQETMLRAWKHRATLTDPSSLRAWLYRIATNVCLDALSTPSRSREIVMTADSTGGDARSPLAEITWLQPFPDRLLDEAERGPEAVAIARETVELAFLAVIQHLPARQRAALILRDVLGWPADQAAGALEMSLPALKSALQRARETLRTTLPPDRHEWGSAAGEREREVLRRYIAASQSADVDELATLLRDDARQAMPPANLLFDGKEAIITMWHEALAGGHAGDEWRTVEIAANRQLAVANYTRGPGETRFTAINIDVLRFEGGLIAEITTFGADLLPAFGLETIL</sequence>
<dbReference type="PANTHER" id="PTHR43133">
    <property type="entry name" value="RNA POLYMERASE ECF-TYPE SIGMA FACTO"/>
    <property type="match status" value="1"/>
</dbReference>
<dbReference type="NCBIfam" id="TIGR02960">
    <property type="entry name" value="SigX5"/>
    <property type="match status" value="1"/>
</dbReference>
<keyword evidence="5 7" id="KW-0238">DNA-binding</keyword>
<dbReference type="Pfam" id="PF04542">
    <property type="entry name" value="Sigma70_r2"/>
    <property type="match status" value="1"/>
</dbReference>
<evidence type="ECO:0000259" key="9">
    <source>
        <dbReference type="Pfam" id="PF08281"/>
    </source>
</evidence>
<organism evidence="11 12">
    <name type="scientific">Nonomuraea soli</name>
    <dbReference type="NCBI Taxonomy" id="1032476"/>
    <lineage>
        <taxon>Bacteria</taxon>
        <taxon>Bacillati</taxon>
        <taxon>Actinomycetota</taxon>
        <taxon>Actinomycetes</taxon>
        <taxon>Streptosporangiales</taxon>
        <taxon>Streptosporangiaceae</taxon>
        <taxon>Nonomuraea</taxon>
    </lineage>
</organism>
<dbReference type="InterPro" id="IPR007627">
    <property type="entry name" value="RNA_pol_sigma70_r2"/>
</dbReference>
<dbReference type="Gene3D" id="3.10.450.50">
    <property type="match status" value="1"/>
</dbReference>
<dbReference type="Proteomes" id="UP000530928">
    <property type="component" value="Unassembled WGS sequence"/>
</dbReference>
<dbReference type="InterPro" id="IPR013249">
    <property type="entry name" value="RNA_pol_sigma70_r4_t2"/>
</dbReference>
<evidence type="ECO:0000313" key="11">
    <source>
        <dbReference type="EMBL" id="MBA2894695.1"/>
    </source>
</evidence>
<dbReference type="NCBIfam" id="TIGR02937">
    <property type="entry name" value="sigma70-ECF"/>
    <property type="match status" value="1"/>
</dbReference>
<dbReference type="InterPro" id="IPR014305">
    <property type="entry name" value="RNA_pol_sigma-G_actinobac"/>
</dbReference>
<protein>
    <recommendedName>
        <fullName evidence="7">RNA polymerase sigma factor</fullName>
    </recommendedName>
</protein>
<dbReference type="InterPro" id="IPR013325">
    <property type="entry name" value="RNA_pol_sigma_r2"/>
</dbReference>
<comment type="subunit">
    <text evidence="2">Interacts transiently with the RNA polymerase catalytic core formed by RpoA, RpoB, RpoC and RpoZ (2 alpha, 1 beta, 1 beta' and 1 omega subunit) to form the RNA polymerase holoenzyme that can initiate transcription.</text>
</comment>
<reference evidence="11 12" key="1">
    <citation type="submission" date="2020-07" db="EMBL/GenBank/DDBJ databases">
        <title>Genomic Encyclopedia of Type Strains, Phase IV (KMG-IV): sequencing the most valuable type-strain genomes for metagenomic binning, comparative biology and taxonomic classification.</title>
        <authorList>
            <person name="Goeker M."/>
        </authorList>
    </citation>
    <scope>NUCLEOTIDE SEQUENCE [LARGE SCALE GENOMIC DNA]</scope>
    <source>
        <strain evidence="11 12">DSM 45533</strain>
    </source>
</reference>
<dbReference type="GO" id="GO:0006950">
    <property type="term" value="P:response to stress"/>
    <property type="evidence" value="ECO:0007669"/>
    <property type="project" value="UniProtKB-ARBA"/>
</dbReference>
<dbReference type="InterPro" id="IPR039425">
    <property type="entry name" value="RNA_pol_sigma-70-like"/>
</dbReference>
<dbReference type="InterPro" id="IPR032710">
    <property type="entry name" value="NTF2-like_dom_sf"/>
</dbReference>
<evidence type="ECO:0000256" key="2">
    <source>
        <dbReference type="ARBA" id="ARBA00011344"/>
    </source>
</evidence>
<name>A0A7W0CPH4_9ACTN</name>
<dbReference type="GO" id="GO:0016987">
    <property type="term" value="F:sigma factor activity"/>
    <property type="evidence" value="ECO:0007669"/>
    <property type="project" value="UniProtKB-KW"/>
</dbReference>
<dbReference type="InterPro" id="IPR000838">
    <property type="entry name" value="RNA_pol_sigma70_ECF_CS"/>
</dbReference>
<dbReference type="Pfam" id="PF12680">
    <property type="entry name" value="SnoaL_2"/>
    <property type="match status" value="1"/>
</dbReference>
<gene>
    <name evidence="11" type="ORF">HNR30_006067</name>
</gene>
<dbReference type="EMBL" id="JACDUR010000006">
    <property type="protein sequence ID" value="MBA2894695.1"/>
    <property type="molecule type" value="Genomic_DNA"/>
</dbReference>
<dbReference type="Gene3D" id="1.10.1740.10">
    <property type="match status" value="1"/>
</dbReference>
<dbReference type="GO" id="GO:0003677">
    <property type="term" value="F:DNA binding"/>
    <property type="evidence" value="ECO:0007669"/>
    <property type="project" value="UniProtKB-KW"/>
</dbReference>
<accession>A0A7W0CPH4</accession>
<comment type="similarity">
    <text evidence="1 7">Belongs to the sigma-70 factor family. ECF subfamily.</text>
</comment>
<keyword evidence="4 7" id="KW-0731">Sigma factor</keyword>
<dbReference type="InterPro" id="IPR014284">
    <property type="entry name" value="RNA_pol_sigma-70_dom"/>
</dbReference>
<evidence type="ECO:0000259" key="10">
    <source>
        <dbReference type="Pfam" id="PF12680"/>
    </source>
</evidence>
<evidence type="ECO:0000256" key="1">
    <source>
        <dbReference type="ARBA" id="ARBA00010641"/>
    </source>
</evidence>
<comment type="caution">
    <text evidence="11">The sequence shown here is derived from an EMBL/GenBank/DDBJ whole genome shotgun (WGS) entry which is preliminary data.</text>
</comment>
<keyword evidence="3 7" id="KW-0805">Transcription regulation</keyword>
<feature type="domain" description="RNA polymerase sigma-70 region 2" evidence="8">
    <location>
        <begin position="9"/>
        <end position="72"/>
    </location>
</feature>
<evidence type="ECO:0000313" key="12">
    <source>
        <dbReference type="Proteomes" id="UP000530928"/>
    </source>
</evidence>
<dbReference type="PANTHER" id="PTHR43133:SF65">
    <property type="entry name" value="ECF RNA POLYMERASE SIGMA FACTOR SIGG"/>
    <property type="match status" value="1"/>
</dbReference>
<dbReference type="NCBIfam" id="NF006089">
    <property type="entry name" value="PRK08241.1"/>
    <property type="match status" value="1"/>
</dbReference>
<evidence type="ECO:0000256" key="4">
    <source>
        <dbReference type="ARBA" id="ARBA00023082"/>
    </source>
</evidence>
<keyword evidence="6 7" id="KW-0804">Transcription</keyword>